<evidence type="ECO:0000313" key="1">
    <source>
        <dbReference type="EMBL" id="RDX57059.1"/>
    </source>
</evidence>
<keyword evidence="2" id="KW-1185">Reference proteome</keyword>
<dbReference type="EMBL" id="KZ857379">
    <property type="protein sequence ID" value="RDX57059.1"/>
    <property type="molecule type" value="Genomic_DNA"/>
</dbReference>
<evidence type="ECO:0000313" key="2">
    <source>
        <dbReference type="Proteomes" id="UP000256964"/>
    </source>
</evidence>
<dbReference type="Proteomes" id="UP000256964">
    <property type="component" value="Unassembled WGS sequence"/>
</dbReference>
<protein>
    <submittedName>
        <fullName evidence="1">Uncharacterized protein</fullName>
    </submittedName>
</protein>
<sequence length="176" mass="19299">MMTTQLRLIHHNRGHSVAAACSKTCTNLCQDRCPVPTLYVCITAAVCLGAWRSYNALLIWNKVHRLLIKQPPGASSTCINDHTRGTTMNAAELRAPDILVITSDGRSKLKRMRERRSNRTSAPPAGLVCGGWSTEFPNAHKEKAKKDEEGNAEVMRASTHVGSPDVHRKKDAGVCV</sequence>
<dbReference type="AlphaFoldDB" id="A0A371DWX7"/>
<name>A0A371DWX7_9APHY</name>
<proteinExistence type="predicted"/>
<gene>
    <name evidence="1" type="ORF">OH76DRAFT_1550414</name>
</gene>
<reference evidence="1 2" key="1">
    <citation type="journal article" date="2018" name="Biotechnol. Biofuels">
        <title>Integrative visual omics of the white-rot fungus Polyporus brumalis exposes the biotechnological potential of its oxidative enzymes for delignifying raw plant biomass.</title>
        <authorList>
            <person name="Miyauchi S."/>
            <person name="Rancon A."/>
            <person name="Drula E."/>
            <person name="Hage H."/>
            <person name="Chaduli D."/>
            <person name="Favel A."/>
            <person name="Grisel S."/>
            <person name="Henrissat B."/>
            <person name="Herpoel-Gimbert I."/>
            <person name="Ruiz-Duenas F.J."/>
            <person name="Chevret D."/>
            <person name="Hainaut M."/>
            <person name="Lin J."/>
            <person name="Wang M."/>
            <person name="Pangilinan J."/>
            <person name="Lipzen A."/>
            <person name="Lesage-Meessen L."/>
            <person name="Navarro D."/>
            <person name="Riley R."/>
            <person name="Grigoriev I.V."/>
            <person name="Zhou S."/>
            <person name="Raouche S."/>
            <person name="Rosso M.N."/>
        </authorList>
    </citation>
    <scope>NUCLEOTIDE SEQUENCE [LARGE SCALE GENOMIC DNA]</scope>
    <source>
        <strain evidence="1 2">BRFM 1820</strain>
    </source>
</reference>
<organism evidence="1 2">
    <name type="scientific">Lentinus brumalis</name>
    <dbReference type="NCBI Taxonomy" id="2498619"/>
    <lineage>
        <taxon>Eukaryota</taxon>
        <taxon>Fungi</taxon>
        <taxon>Dikarya</taxon>
        <taxon>Basidiomycota</taxon>
        <taxon>Agaricomycotina</taxon>
        <taxon>Agaricomycetes</taxon>
        <taxon>Polyporales</taxon>
        <taxon>Polyporaceae</taxon>
        <taxon>Lentinus</taxon>
    </lineage>
</organism>
<accession>A0A371DWX7</accession>